<organism evidence="1 2">
    <name type="scientific">Chitinophaga chungangae</name>
    <dbReference type="NCBI Taxonomy" id="2821488"/>
    <lineage>
        <taxon>Bacteria</taxon>
        <taxon>Pseudomonadati</taxon>
        <taxon>Bacteroidota</taxon>
        <taxon>Chitinophagia</taxon>
        <taxon>Chitinophagales</taxon>
        <taxon>Chitinophagaceae</taxon>
        <taxon>Chitinophaga</taxon>
    </lineage>
</organism>
<evidence type="ECO:0008006" key="3">
    <source>
        <dbReference type="Google" id="ProtNLM"/>
    </source>
</evidence>
<dbReference type="Pfam" id="PF16407">
    <property type="entry name" value="PKD_2"/>
    <property type="match status" value="1"/>
</dbReference>
<sequence>MKKHLLYILGGWWLLAACSKDKGNYDYIAVPEPKISGLDTAYNAISGDSLIIEPVITLQSGKNDYSCHWKIDVPERAMAVEYDGQQLRIVFGLGANRYNALLIVTDNNTKQKYYYKFVVKGQTQFTRGTLVLSNFNNRSVISFVKSDGTLQPDIYTNINNTAIPGGGMQLVPVRNQFYMNQLTYFWVTYSGEGTGAVQVDANTLIRAKSLEENFYTAPPMREVSTFINMPNGVTTAVINGKLFLGATETAPFWPYYGFWGEPMGGDYQLHPRVITNAYEQPNAGYYLGFEKRKKQFVRFSLSNFYDTTYTLTDTAFNPKKLGNAELLFMDRISDNACYAFIDSAGKKLELQFSLDWSQDKSLFSAKNKREFPGAALLTAGTLWQTSPVGVFFFTSNDKIYRYNPLNKEVKPLDANFGGKRITMLKLVNNGNQLIAGVEGSVYYLNTSTGHNGTIEKQTDGIPGEPADIMVREN</sequence>
<accession>A0ABS3YH19</accession>
<dbReference type="RefSeq" id="WP_209146580.1">
    <property type="nucleotide sequence ID" value="NZ_JAGHKP010000003.1"/>
</dbReference>
<gene>
    <name evidence="1" type="ORF">J7I43_15220</name>
</gene>
<evidence type="ECO:0000313" key="2">
    <source>
        <dbReference type="Proteomes" id="UP000679126"/>
    </source>
</evidence>
<comment type="caution">
    <text evidence="1">The sequence shown here is derived from an EMBL/GenBank/DDBJ whole genome shotgun (WGS) entry which is preliminary data.</text>
</comment>
<dbReference type="PROSITE" id="PS51257">
    <property type="entry name" value="PROKAR_LIPOPROTEIN"/>
    <property type="match status" value="1"/>
</dbReference>
<protein>
    <recommendedName>
        <fullName evidence="3">PKD family protein</fullName>
    </recommendedName>
</protein>
<dbReference type="InterPro" id="IPR032183">
    <property type="entry name" value="PKD-like"/>
</dbReference>
<name>A0ABS3YH19_9BACT</name>
<evidence type="ECO:0000313" key="1">
    <source>
        <dbReference type="EMBL" id="MBO9153578.1"/>
    </source>
</evidence>
<dbReference type="EMBL" id="JAGHKP010000003">
    <property type="protein sequence ID" value="MBO9153578.1"/>
    <property type="molecule type" value="Genomic_DNA"/>
</dbReference>
<keyword evidence="2" id="KW-1185">Reference proteome</keyword>
<dbReference type="Proteomes" id="UP000679126">
    <property type="component" value="Unassembled WGS sequence"/>
</dbReference>
<reference evidence="2" key="1">
    <citation type="submission" date="2021-03" db="EMBL/GenBank/DDBJ databases">
        <title>Assistant Professor.</title>
        <authorList>
            <person name="Huq M.A."/>
        </authorList>
    </citation>
    <scope>NUCLEOTIDE SEQUENCE [LARGE SCALE GENOMIC DNA]</scope>
    <source>
        <strain evidence="2">MAH-28</strain>
    </source>
</reference>
<proteinExistence type="predicted"/>